<reference evidence="2" key="3">
    <citation type="journal article" date="2010" name="Genome Res.">
        <title>Population genomic sequencing of Coccidioides fungi reveals recent hybridization and transposon control.</title>
        <authorList>
            <person name="Neafsey D.E."/>
            <person name="Barker B.M."/>
            <person name="Sharpton T.J."/>
            <person name="Stajich J.E."/>
            <person name="Park D.J."/>
            <person name="Whiston E."/>
            <person name="Hung C.-Y."/>
            <person name="McMahan C."/>
            <person name="White J."/>
            <person name="Sykes S."/>
            <person name="Heiman D."/>
            <person name="Young S."/>
            <person name="Zeng Q."/>
            <person name="Abouelleil A."/>
            <person name="Aftuck L."/>
            <person name="Bessette D."/>
            <person name="Brown A."/>
            <person name="FitzGerald M."/>
            <person name="Lui A."/>
            <person name="Macdonald J.P."/>
            <person name="Priest M."/>
            <person name="Orbach M.J."/>
            <person name="Galgiani J.N."/>
            <person name="Kirkland T.N."/>
            <person name="Cole G.T."/>
            <person name="Birren B.W."/>
            <person name="Henn M.R."/>
            <person name="Taylor J.W."/>
            <person name="Rounsley S.D."/>
        </authorList>
    </citation>
    <scope>NUCLEOTIDE SEQUENCE [LARGE SCALE GENOMIC DNA]</scope>
    <source>
        <strain evidence="2">RMSCC 3488</strain>
    </source>
</reference>
<evidence type="ECO:0000313" key="2">
    <source>
        <dbReference type="Proteomes" id="UP000054567"/>
    </source>
</evidence>
<proteinExistence type="predicted"/>
<name>A0A0J6FBI7_COCPO</name>
<dbReference type="EMBL" id="DS268112">
    <property type="protein sequence ID" value="KMM70401.1"/>
    <property type="molecule type" value="Genomic_DNA"/>
</dbReference>
<protein>
    <submittedName>
        <fullName evidence="1">Uncharacterized protein</fullName>
    </submittedName>
</protein>
<reference evidence="1 2" key="1">
    <citation type="submission" date="2007-06" db="EMBL/GenBank/DDBJ databases">
        <title>The Genome Sequence of Coccidioides posadasii RMSCC_3488.</title>
        <authorList>
            <consortium name="Coccidioides Genome Resources Consortium"/>
            <consortium name="The Broad Institute Genome Sequencing Platform"/>
            <person name="Henn M.R."/>
            <person name="Sykes S."/>
            <person name="Young S."/>
            <person name="Jaffe D."/>
            <person name="Berlin A."/>
            <person name="Alvarez P."/>
            <person name="Butler J."/>
            <person name="Gnerre S."/>
            <person name="Grabherr M."/>
            <person name="Mauceli E."/>
            <person name="Brockman W."/>
            <person name="Kodira C."/>
            <person name="Alvarado L."/>
            <person name="Zeng Q."/>
            <person name="Crawford M."/>
            <person name="Antoine C."/>
            <person name="Devon K."/>
            <person name="Galgiani J."/>
            <person name="Orsborn K."/>
            <person name="Lewis M.L."/>
            <person name="Nusbaum C."/>
            <person name="Galagan J."/>
            <person name="Birren B."/>
        </authorList>
    </citation>
    <scope>NUCLEOTIDE SEQUENCE [LARGE SCALE GENOMIC DNA]</scope>
    <source>
        <strain evidence="1 2">RMSCC 3488</strain>
    </source>
</reference>
<accession>A0A0J6FBI7</accession>
<reference evidence="2" key="2">
    <citation type="journal article" date="2009" name="Genome Res.">
        <title>Comparative genomic analyses of the human fungal pathogens Coccidioides and their relatives.</title>
        <authorList>
            <person name="Sharpton T.J."/>
            <person name="Stajich J.E."/>
            <person name="Rounsley S.D."/>
            <person name="Gardner M.J."/>
            <person name="Wortman J.R."/>
            <person name="Jordar V.S."/>
            <person name="Maiti R."/>
            <person name="Kodira C.D."/>
            <person name="Neafsey D.E."/>
            <person name="Zeng Q."/>
            <person name="Hung C.-Y."/>
            <person name="McMahan C."/>
            <person name="Muszewska A."/>
            <person name="Grynberg M."/>
            <person name="Mandel M.A."/>
            <person name="Kellner E.M."/>
            <person name="Barker B.M."/>
            <person name="Galgiani J.N."/>
            <person name="Orbach M.J."/>
            <person name="Kirkland T.N."/>
            <person name="Cole G.T."/>
            <person name="Henn M.R."/>
            <person name="Birren B.W."/>
            <person name="Taylor J.W."/>
        </authorList>
    </citation>
    <scope>NUCLEOTIDE SEQUENCE [LARGE SCALE GENOMIC DNA]</scope>
    <source>
        <strain evidence="2">RMSCC 3488</strain>
    </source>
</reference>
<sequence length="143" mass="15743">MPAACASACWTFAADLHSFTQRNRALAGVVGGRAINSSASLHHRLGQAKWITGAGMAESALGWNSLHLQTRWENIVRRRRRPDHHSPLSFSPFSVSCSLFPLSLSFLPSPHSPTLLFFSHLSLRLPPRFRTLRSSVVLTPCGV</sequence>
<dbReference type="AlphaFoldDB" id="A0A0J6FBI7"/>
<evidence type="ECO:0000313" key="1">
    <source>
        <dbReference type="EMBL" id="KMM70401.1"/>
    </source>
</evidence>
<dbReference type="VEuPathDB" id="FungiDB:CPAG_06713"/>
<gene>
    <name evidence="1" type="ORF">CPAG_06713</name>
</gene>
<organism evidence="1 2">
    <name type="scientific">Coccidioides posadasii RMSCC 3488</name>
    <dbReference type="NCBI Taxonomy" id="454284"/>
    <lineage>
        <taxon>Eukaryota</taxon>
        <taxon>Fungi</taxon>
        <taxon>Dikarya</taxon>
        <taxon>Ascomycota</taxon>
        <taxon>Pezizomycotina</taxon>
        <taxon>Eurotiomycetes</taxon>
        <taxon>Eurotiomycetidae</taxon>
        <taxon>Onygenales</taxon>
        <taxon>Onygenaceae</taxon>
        <taxon>Coccidioides</taxon>
    </lineage>
</organism>
<dbReference type="Proteomes" id="UP000054567">
    <property type="component" value="Unassembled WGS sequence"/>
</dbReference>